<dbReference type="SUPFAM" id="SSF54001">
    <property type="entry name" value="Cysteine proteinases"/>
    <property type="match status" value="1"/>
</dbReference>
<dbReference type="GO" id="GO:0008233">
    <property type="term" value="F:peptidase activity"/>
    <property type="evidence" value="ECO:0007669"/>
    <property type="project" value="InterPro"/>
</dbReference>
<protein>
    <submittedName>
        <fullName evidence="3">IdeS/Mac family cysteine endopeptidase</fullName>
        <ecNumber evidence="3">3.4.22.-</ecNumber>
    </submittedName>
</protein>
<dbReference type="EMBL" id="CP023671">
    <property type="protein sequence ID" value="AYE34028.1"/>
    <property type="molecule type" value="Genomic_DNA"/>
</dbReference>
<dbReference type="RefSeq" id="WP_120140665.1">
    <property type="nucleotide sequence ID" value="NZ_CP023671.1"/>
</dbReference>
<accession>A0A9N7JKE0</accession>
<dbReference type="PROSITE" id="PS00018">
    <property type="entry name" value="EF_HAND_1"/>
    <property type="match status" value="1"/>
</dbReference>
<dbReference type="Pfam" id="PF09028">
    <property type="entry name" value="Mac-1"/>
    <property type="match status" value="1"/>
</dbReference>
<dbReference type="Proteomes" id="UP001055437">
    <property type="component" value="Chromosome"/>
</dbReference>
<dbReference type="InterPro" id="IPR015117">
    <property type="entry name" value="IdeS"/>
</dbReference>
<evidence type="ECO:0000313" key="2">
    <source>
        <dbReference type="EMBL" id="AYE34028.1"/>
    </source>
</evidence>
<dbReference type="Gene3D" id="3.90.70.10">
    <property type="entry name" value="Cysteine proteinases"/>
    <property type="match status" value="1"/>
</dbReference>
<evidence type="ECO:0000313" key="4">
    <source>
        <dbReference type="Proteomes" id="UP000280586"/>
    </source>
</evidence>
<organism evidence="2 4">
    <name type="scientific">Clostridium septicum</name>
    <dbReference type="NCBI Taxonomy" id="1504"/>
    <lineage>
        <taxon>Bacteria</taxon>
        <taxon>Bacillati</taxon>
        <taxon>Bacillota</taxon>
        <taxon>Clostridia</taxon>
        <taxon>Eubacteriales</taxon>
        <taxon>Clostridiaceae</taxon>
        <taxon>Clostridium</taxon>
    </lineage>
</organism>
<dbReference type="EMBL" id="CP099799">
    <property type="protein sequence ID" value="USS00610.1"/>
    <property type="molecule type" value="Genomic_DNA"/>
</dbReference>
<reference evidence="3" key="2">
    <citation type="submission" date="2022-06" db="EMBL/GenBank/DDBJ databases">
        <authorList>
            <person name="Holder M.E."/>
            <person name="Ajami N.J."/>
            <person name="Petrosino J.F."/>
        </authorList>
    </citation>
    <scope>NUCLEOTIDE SEQUENCE</scope>
    <source>
        <strain evidence="3">RMA 8861</strain>
    </source>
</reference>
<dbReference type="GeneID" id="303560200"/>
<proteinExistence type="predicted"/>
<dbReference type="KEGG" id="csep:CP523_05875"/>
<dbReference type="SUPFAM" id="SSF63446">
    <property type="entry name" value="Type I dockerin domain"/>
    <property type="match status" value="1"/>
</dbReference>
<reference evidence="2 4" key="1">
    <citation type="submission" date="2017-09" db="EMBL/GenBank/DDBJ databases">
        <authorList>
            <person name="Thomas P."/>
            <person name="Seyboldt C."/>
        </authorList>
    </citation>
    <scope>NUCLEOTIDE SEQUENCE [LARGE SCALE GENOMIC DNA]</scope>
    <source>
        <strain evidence="2 4">DSM 7534</strain>
    </source>
</reference>
<dbReference type="InterPro" id="IPR038765">
    <property type="entry name" value="Papain-like_cys_pep_sf"/>
</dbReference>
<gene>
    <name evidence="2" type="ORF">CP523_05875</name>
    <name evidence="3" type="ORF">NH397_14165</name>
</gene>
<evidence type="ECO:0000259" key="1">
    <source>
        <dbReference type="Pfam" id="PF09028"/>
    </source>
</evidence>
<dbReference type="InterPro" id="IPR036439">
    <property type="entry name" value="Dockerin_dom_sf"/>
</dbReference>
<dbReference type="InterPro" id="IPR018247">
    <property type="entry name" value="EF_Hand_1_Ca_BS"/>
</dbReference>
<evidence type="ECO:0000313" key="3">
    <source>
        <dbReference type="EMBL" id="USS00610.1"/>
    </source>
</evidence>
<keyword evidence="5" id="KW-1185">Reference proteome</keyword>
<dbReference type="Gene3D" id="1.10.1330.10">
    <property type="entry name" value="Dockerin domain"/>
    <property type="match status" value="1"/>
</dbReference>
<sequence>MLKDSKIISAILLAGILSLIIPKTLTTYADSSALNYDSKYDLNNDSIINELDIDEISKYYNTEKDDPNWNSKFDFNNDGIIDIFDIIKISKLEGTSYVKKPSEKALALQNLLASNNNVTITKDEAGKSIYNVWVKGITPPAESDFTNLDLGFNCNMNVAPWKPGQGWYDINKLLDGSDNLLCSGAVAANMLHWWLDQNKDYIDKYLQQSPDNGKNSKKTLDVRTSSTFHNQTNSDIFNIIKRMFGAGPIWTDRALLWYINGFNMNFPTIPQYDSPHFDYRGGFFKDIFKKPGLTDRSYVGTYDLLNNRLLEWLKKDVALGISHKTIAVYDHIITLWGASFDEDGNIIGIYTTDSDDKDDEISKGVLYGMRYYKVVKDSNGRARLTTYNGKDINMGAKTVDLFSFSLERNQWEKYFNEN</sequence>
<keyword evidence="3" id="KW-0378">Hydrolase</keyword>
<dbReference type="AlphaFoldDB" id="A0A9N7JKE0"/>
<dbReference type="Proteomes" id="UP000280586">
    <property type="component" value="Chromosome"/>
</dbReference>
<dbReference type="InterPro" id="IPR002105">
    <property type="entry name" value="Dockerin_1_rpt"/>
</dbReference>
<dbReference type="GO" id="GO:0000272">
    <property type="term" value="P:polysaccharide catabolic process"/>
    <property type="evidence" value="ECO:0007669"/>
    <property type="project" value="InterPro"/>
</dbReference>
<feature type="domain" description="Ig protease IdeS" evidence="1">
    <location>
        <begin position="114"/>
        <end position="411"/>
    </location>
</feature>
<dbReference type="GO" id="GO:0004553">
    <property type="term" value="F:hydrolase activity, hydrolyzing O-glycosyl compounds"/>
    <property type="evidence" value="ECO:0007669"/>
    <property type="project" value="InterPro"/>
</dbReference>
<dbReference type="Pfam" id="PF00404">
    <property type="entry name" value="Dockerin_1"/>
    <property type="match status" value="1"/>
</dbReference>
<dbReference type="EC" id="3.4.22.-" evidence="3"/>
<name>A0A9N7JKE0_CLOSE</name>
<evidence type="ECO:0000313" key="5">
    <source>
        <dbReference type="Proteomes" id="UP001055437"/>
    </source>
</evidence>